<dbReference type="InterPro" id="IPR011010">
    <property type="entry name" value="DNA_brk_join_enz"/>
</dbReference>
<dbReference type="Proteomes" id="UP001159042">
    <property type="component" value="Unassembled WGS sequence"/>
</dbReference>
<sequence length="255" mass="28817">MEEITKFLIEAPDDKFLVHKVGMIFGVAGACRREELYNLKIEDIEESDRIMIGRATFECHPVYHKYLNLRPSNAKSSHLFLNYGNGKCTNQVIGKGTIGRWPSKIAEYLSLKNPVAYTGHSFRRTSATLLANKGEDILGLKRHGGWKSSSTAEGYIEDSIENKIKFEKKILHSDKKKEVLKPSTSMSDQENKENSMWGNTDIGASLLMSSVNHNNEKGELQESNDCPTDAKIMSSTSVYQNKFPLNAKVLWRRLL</sequence>
<feature type="domain" description="Tyr recombinase" evidence="2">
    <location>
        <begin position="1"/>
        <end position="168"/>
    </location>
</feature>
<evidence type="ECO:0000259" key="2">
    <source>
        <dbReference type="PROSITE" id="PS51898"/>
    </source>
</evidence>
<keyword evidence="4" id="KW-1185">Reference proteome</keyword>
<dbReference type="PROSITE" id="PS51898">
    <property type="entry name" value="TYR_RECOMBINASE"/>
    <property type="match status" value="1"/>
</dbReference>
<protein>
    <recommendedName>
        <fullName evidence="2">Tyr recombinase domain-containing protein</fullName>
    </recommendedName>
</protein>
<dbReference type="CDD" id="cd00397">
    <property type="entry name" value="DNA_BRE_C"/>
    <property type="match status" value="1"/>
</dbReference>
<dbReference type="Gene3D" id="1.10.443.10">
    <property type="entry name" value="Intergrase catalytic core"/>
    <property type="match status" value="1"/>
</dbReference>
<dbReference type="PROSITE" id="PS51257">
    <property type="entry name" value="PROKAR_LIPOPROTEIN"/>
    <property type="match status" value="1"/>
</dbReference>
<dbReference type="SUPFAM" id="SSF56349">
    <property type="entry name" value="DNA breaking-rejoining enzymes"/>
    <property type="match status" value="1"/>
</dbReference>
<dbReference type="InterPro" id="IPR013762">
    <property type="entry name" value="Integrase-like_cat_sf"/>
</dbReference>
<keyword evidence="1" id="KW-0233">DNA recombination</keyword>
<evidence type="ECO:0000256" key="1">
    <source>
        <dbReference type="ARBA" id="ARBA00023172"/>
    </source>
</evidence>
<dbReference type="GO" id="GO:0003677">
    <property type="term" value="F:DNA binding"/>
    <property type="evidence" value="ECO:0007669"/>
    <property type="project" value="InterPro"/>
</dbReference>
<reference evidence="3 4" key="1">
    <citation type="journal article" date="2023" name="Insect Mol. Biol.">
        <title>Genome sequencing provides insights into the evolution of gene families encoding plant cell wall-degrading enzymes in longhorned beetles.</title>
        <authorList>
            <person name="Shin N.R."/>
            <person name="Okamura Y."/>
            <person name="Kirsch R."/>
            <person name="Pauchet Y."/>
        </authorList>
    </citation>
    <scope>NUCLEOTIDE SEQUENCE [LARGE SCALE GENOMIC DNA]</scope>
    <source>
        <strain evidence="3">EAD_L_NR</strain>
    </source>
</reference>
<accession>A0AAV8VM26</accession>
<dbReference type="AlphaFoldDB" id="A0AAV8VM26"/>
<organism evidence="3 4">
    <name type="scientific">Exocentrus adspersus</name>
    <dbReference type="NCBI Taxonomy" id="1586481"/>
    <lineage>
        <taxon>Eukaryota</taxon>
        <taxon>Metazoa</taxon>
        <taxon>Ecdysozoa</taxon>
        <taxon>Arthropoda</taxon>
        <taxon>Hexapoda</taxon>
        <taxon>Insecta</taxon>
        <taxon>Pterygota</taxon>
        <taxon>Neoptera</taxon>
        <taxon>Endopterygota</taxon>
        <taxon>Coleoptera</taxon>
        <taxon>Polyphaga</taxon>
        <taxon>Cucujiformia</taxon>
        <taxon>Chrysomeloidea</taxon>
        <taxon>Cerambycidae</taxon>
        <taxon>Lamiinae</taxon>
        <taxon>Acanthocinini</taxon>
        <taxon>Exocentrus</taxon>
    </lineage>
</organism>
<dbReference type="InterPro" id="IPR002104">
    <property type="entry name" value="Integrase_catalytic"/>
</dbReference>
<comment type="caution">
    <text evidence="3">The sequence shown here is derived from an EMBL/GenBank/DDBJ whole genome shotgun (WGS) entry which is preliminary data.</text>
</comment>
<proteinExistence type="predicted"/>
<dbReference type="EMBL" id="JANEYG010000055">
    <property type="protein sequence ID" value="KAJ8915312.1"/>
    <property type="molecule type" value="Genomic_DNA"/>
</dbReference>
<gene>
    <name evidence="3" type="ORF">NQ315_014820</name>
</gene>
<name>A0AAV8VM26_9CUCU</name>
<dbReference type="GO" id="GO:0015074">
    <property type="term" value="P:DNA integration"/>
    <property type="evidence" value="ECO:0007669"/>
    <property type="project" value="InterPro"/>
</dbReference>
<evidence type="ECO:0000313" key="3">
    <source>
        <dbReference type="EMBL" id="KAJ8915312.1"/>
    </source>
</evidence>
<dbReference type="GO" id="GO:0006310">
    <property type="term" value="P:DNA recombination"/>
    <property type="evidence" value="ECO:0007669"/>
    <property type="project" value="UniProtKB-KW"/>
</dbReference>
<evidence type="ECO:0000313" key="4">
    <source>
        <dbReference type="Proteomes" id="UP001159042"/>
    </source>
</evidence>